<proteinExistence type="predicted"/>
<evidence type="ECO:0000256" key="1">
    <source>
        <dbReference type="SAM" id="MobiDB-lite"/>
    </source>
</evidence>
<evidence type="ECO:0000313" key="2">
    <source>
        <dbReference type="EMBL" id="CAA9255956.1"/>
    </source>
</evidence>
<reference evidence="2" key="1">
    <citation type="submission" date="2020-02" db="EMBL/GenBank/DDBJ databases">
        <authorList>
            <person name="Meier V. D."/>
        </authorList>
    </citation>
    <scope>NUCLEOTIDE SEQUENCE</scope>
    <source>
        <strain evidence="2">AVDCRST_MAG52</strain>
    </source>
</reference>
<protein>
    <submittedName>
        <fullName evidence="2">Uncharacterized protein</fullName>
    </submittedName>
</protein>
<gene>
    <name evidence="2" type="ORF">AVDCRST_MAG52-2282</name>
</gene>
<dbReference type="EMBL" id="CADCTN010000168">
    <property type="protein sequence ID" value="CAA9255956.1"/>
    <property type="molecule type" value="Genomic_DNA"/>
</dbReference>
<feature type="non-terminal residue" evidence="2">
    <location>
        <position position="1"/>
    </location>
</feature>
<sequence>GLDLDDPPDRRCADHRCPAAAAVRLLVHRQRGELLDQLLHGHADRGGGRGRHPGHHPDVRRGAGRPRVAERRRHRGLLRRGRGRHRRPARGGVLRRHRRLGGAHRVRRL</sequence>
<name>A0A6J4ILW9_9ACTN</name>
<dbReference type="AlphaFoldDB" id="A0A6J4ILW9"/>
<feature type="non-terminal residue" evidence="2">
    <location>
        <position position="109"/>
    </location>
</feature>
<organism evidence="2">
    <name type="scientific">uncultured Blastococcus sp</name>
    <dbReference type="NCBI Taxonomy" id="217144"/>
    <lineage>
        <taxon>Bacteria</taxon>
        <taxon>Bacillati</taxon>
        <taxon>Actinomycetota</taxon>
        <taxon>Actinomycetes</taxon>
        <taxon>Geodermatophilales</taxon>
        <taxon>Geodermatophilaceae</taxon>
        <taxon>Blastococcus</taxon>
        <taxon>environmental samples</taxon>
    </lineage>
</organism>
<feature type="region of interest" description="Disordered" evidence="1">
    <location>
        <begin position="39"/>
        <end position="109"/>
    </location>
</feature>
<feature type="compositionally biased region" description="Basic residues" evidence="1">
    <location>
        <begin position="70"/>
        <end position="109"/>
    </location>
</feature>
<accession>A0A6J4ILW9</accession>